<accession>A0A0J7Y3F4</accession>
<keyword evidence="1 6" id="KW-0597">Phosphoprotein</keyword>
<gene>
    <name evidence="8" type="ORF">V473_09615</name>
</gene>
<dbReference type="PANTHER" id="PTHR48111">
    <property type="entry name" value="REGULATOR OF RPOS"/>
    <property type="match status" value="1"/>
</dbReference>
<dbReference type="GO" id="GO:0000156">
    <property type="term" value="F:phosphorelay response regulator activity"/>
    <property type="evidence" value="ECO:0007669"/>
    <property type="project" value="TreeGrafter"/>
</dbReference>
<protein>
    <submittedName>
        <fullName evidence="8">Response regulator</fullName>
    </submittedName>
</protein>
<evidence type="ECO:0000313" key="9">
    <source>
        <dbReference type="Proteomes" id="UP000052232"/>
    </source>
</evidence>
<dbReference type="Proteomes" id="UP000052232">
    <property type="component" value="Unassembled WGS sequence"/>
</dbReference>
<keyword evidence="4" id="KW-0238">DNA-binding</keyword>
<dbReference type="PANTHER" id="PTHR48111:SF1">
    <property type="entry name" value="TWO-COMPONENT RESPONSE REGULATOR ORR33"/>
    <property type="match status" value="1"/>
</dbReference>
<feature type="domain" description="Response regulatory" evidence="7">
    <location>
        <begin position="21"/>
        <end position="130"/>
    </location>
</feature>
<evidence type="ECO:0000256" key="3">
    <source>
        <dbReference type="ARBA" id="ARBA00023015"/>
    </source>
</evidence>
<keyword evidence="9" id="KW-1185">Reference proteome</keyword>
<evidence type="ECO:0000256" key="2">
    <source>
        <dbReference type="ARBA" id="ARBA00023012"/>
    </source>
</evidence>
<dbReference type="GO" id="GO:0005829">
    <property type="term" value="C:cytosol"/>
    <property type="evidence" value="ECO:0007669"/>
    <property type="project" value="TreeGrafter"/>
</dbReference>
<comment type="caution">
    <text evidence="8">The sequence shown here is derived from an EMBL/GenBank/DDBJ whole genome shotgun (WGS) entry which is preliminary data.</text>
</comment>
<evidence type="ECO:0000259" key="7">
    <source>
        <dbReference type="PROSITE" id="PS50110"/>
    </source>
</evidence>
<name>A0A0J7Y3F4_9SPHN</name>
<reference evidence="8 9" key="1">
    <citation type="journal article" date="2015" name="G3 (Bethesda)">
        <title>Insights into Ongoing Evolution of the Hexachlorocyclohexane Catabolic Pathway from Comparative Genomics of Ten Sphingomonadaceae Strains.</title>
        <authorList>
            <person name="Pearce S.L."/>
            <person name="Oakeshott J.G."/>
            <person name="Pandey G."/>
        </authorList>
    </citation>
    <scope>NUCLEOTIDE SEQUENCE [LARGE SCALE GENOMIC DNA]</scope>
    <source>
        <strain evidence="8 9">LL01</strain>
    </source>
</reference>
<dbReference type="AlphaFoldDB" id="A0A0J7Y3F4"/>
<dbReference type="STRING" id="1420583.V473_09615"/>
<evidence type="ECO:0000256" key="5">
    <source>
        <dbReference type="ARBA" id="ARBA00023163"/>
    </source>
</evidence>
<keyword evidence="5" id="KW-0804">Transcription</keyword>
<feature type="modified residue" description="4-aspartylphosphate" evidence="6">
    <location>
        <position position="71"/>
    </location>
</feature>
<dbReference type="GO" id="GO:0000976">
    <property type="term" value="F:transcription cis-regulatory region binding"/>
    <property type="evidence" value="ECO:0007669"/>
    <property type="project" value="TreeGrafter"/>
</dbReference>
<dbReference type="EMBL" id="JACT01000001">
    <property type="protein sequence ID" value="KMS58354.1"/>
    <property type="molecule type" value="Genomic_DNA"/>
</dbReference>
<dbReference type="GO" id="GO:0006355">
    <property type="term" value="P:regulation of DNA-templated transcription"/>
    <property type="evidence" value="ECO:0007669"/>
    <property type="project" value="TreeGrafter"/>
</dbReference>
<dbReference type="Gene3D" id="3.40.50.2300">
    <property type="match status" value="1"/>
</dbReference>
<dbReference type="InterPro" id="IPR039420">
    <property type="entry name" value="WalR-like"/>
</dbReference>
<evidence type="ECO:0000313" key="8">
    <source>
        <dbReference type="EMBL" id="KMS58354.1"/>
    </source>
</evidence>
<sequence>MFFGLVKEGGAHLSRRKAIRTVLVVEDEALVAFDNEHALEQAGYRIAATVDDHDHAVRVMDGGGVDLVIADVALHGEKTGIDVARHAGALGLPVLFVTARCPMEARALAVGCLAKPYAPRDLVAAIGVVDAQLRGARRPKLPPGLSLFARAG</sequence>
<dbReference type="PROSITE" id="PS50110">
    <property type="entry name" value="RESPONSE_REGULATORY"/>
    <property type="match status" value="1"/>
</dbReference>
<keyword evidence="3" id="KW-0805">Transcription regulation</keyword>
<proteinExistence type="predicted"/>
<evidence type="ECO:0000256" key="1">
    <source>
        <dbReference type="ARBA" id="ARBA00022553"/>
    </source>
</evidence>
<dbReference type="SMART" id="SM00448">
    <property type="entry name" value="REC"/>
    <property type="match status" value="1"/>
</dbReference>
<evidence type="ECO:0000256" key="6">
    <source>
        <dbReference type="PROSITE-ProRule" id="PRU00169"/>
    </source>
</evidence>
<dbReference type="Pfam" id="PF00072">
    <property type="entry name" value="Response_reg"/>
    <property type="match status" value="1"/>
</dbReference>
<dbReference type="InterPro" id="IPR011006">
    <property type="entry name" value="CheY-like_superfamily"/>
</dbReference>
<dbReference type="InterPro" id="IPR001789">
    <property type="entry name" value="Sig_transdc_resp-reg_receiver"/>
</dbReference>
<organism evidence="8 9">
    <name type="scientific">Sphingobium cupriresistens LL01</name>
    <dbReference type="NCBI Taxonomy" id="1420583"/>
    <lineage>
        <taxon>Bacteria</taxon>
        <taxon>Pseudomonadati</taxon>
        <taxon>Pseudomonadota</taxon>
        <taxon>Alphaproteobacteria</taxon>
        <taxon>Sphingomonadales</taxon>
        <taxon>Sphingomonadaceae</taxon>
        <taxon>Sphingobium</taxon>
    </lineage>
</organism>
<dbReference type="SUPFAM" id="SSF52172">
    <property type="entry name" value="CheY-like"/>
    <property type="match status" value="1"/>
</dbReference>
<dbReference type="RefSeq" id="WP_066602917.1">
    <property type="nucleotide sequence ID" value="NZ_KQ130434.1"/>
</dbReference>
<evidence type="ECO:0000256" key="4">
    <source>
        <dbReference type="ARBA" id="ARBA00023125"/>
    </source>
</evidence>
<dbReference type="GO" id="GO:0032993">
    <property type="term" value="C:protein-DNA complex"/>
    <property type="evidence" value="ECO:0007669"/>
    <property type="project" value="TreeGrafter"/>
</dbReference>
<dbReference type="PATRIC" id="fig|1420583.3.peg.1936"/>
<keyword evidence="2" id="KW-0902">Two-component regulatory system</keyword>